<feature type="binding site" evidence="13">
    <location>
        <position position="153"/>
    </location>
    <ligand>
        <name>substrate</name>
    </ligand>
</feature>
<dbReference type="STRING" id="1122154.SAMN02746068_00128"/>
<feature type="domain" description="Quinolinate phosphoribosyl transferase C-terminal" evidence="14">
    <location>
        <begin position="108"/>
        <end position="272"/>
    </location>
</feature>
<dbReference type="OrthoDB" id="9782546at2"/>
<dbReference type="PANTHER" id="PTHR32179">
    <property type="entry name" value="NICOTINATE-NUCLEOTIDE PYROPHOSPHORYLASE [CARBOXYLATING]"/>
    <property type="match status" value="1"/>
</dbReference>
<dbReference type="EMBL" id="JXJT01000003">
    <property type="protein sequence ID" value="PCS04369.1"/>
    <property type="molecule type" value="Genomic_DNA"/>
</dbReference>
<feature type="binding site" evidence="13">
    <location>
        <position position="193"/>
    </location>
    <ligand>
        <name>substrate</name>
    </ligand>
</feature>
<comment type="subunit">
    <text evidence="4">Hexamer formed by 3 homodimers.</text>
</comment>
<feature type="binding site" evidence="13">
    <location>
        <position position="214"/>
    </location>
    <ligand>
        <name>substrate</name>
    </ligand>
</feature>
<dbReference type="SUPFAM" id="SSF54675">
    <property type="entry name" value="Nicotinate/Quinolinate PRTase N-terminal domain-like"/>
    <property type="match status" value="1"/>
</dbReference>
<dbReference type="EC" id="2.4.2.19" evidence="5"/>
<dbReference type="UniPathway" id="UPA00253">
    <property type="reaction ID" value="UER00331"/>
</dbReference>
<sequence>MNLQAKEQLNAFLIEDIGTGDLSSDLIFDAHEQASGIFIAKADGIIAGIEVAQQVYDLLSQDATFIPAVADGDSIKKGEIIGRSTGNIRTLLAGERVILNLLQRMSGIATFTHTAIQTLNDATIKICDTRKTAPGLRYFDKLAVKIGGGFNHRSGLYDGVMLKDNHIAYAGSISKAVEKVRQQIGQMVKIEVEIETEAQLLEAIDAKADIIMFDNRTPEQVAAWTKLVPETILTEISGGITLDNLADYAHTGADYLSLGALTHSVIAFDISFNSQNGEKGETNLPYVG</sequence>
<comment type="pathway">
    <text evidence="2">Cofactor biosynthesis; NAD(+) biosynthesis; nicotinate D-ribonucleotide from quinolinate: step 1/1.</text>
</comment>
<reference evidence="17 18" key="2">
    <citation type="submission" date="2016-11" db="EMBL/GenBank/DDBJ databases">
        <authorList>
            <person name="Jaros S."/>
            <person name="Januszkiewicz K."/>
            <person name="Wedrychowicz H."/>
        </authorList>
    </citation>
    <scope>NUCLEOTIDE SEQUENCE [LARGE SCALE GENOMIC DNA]</scope>
    <source>
        <strain evidence="17 18">DSM 22330</strain>
    </source>
</reference>
<dbReference type="InterPro" id="IPR002638">
    <property type="entry name" value="Quinolinate_PRibosylTrfase_C"/>
</dbReference>
<dbReference type="GO" id="GO:0004514">
    <property type="term" value="F:nicotinate-nucleotide diphosphorylase (carboxylating) activity"/>
    <property type="evidence" value="ECO:0007669"/>
    <property type="project" value="UniProtKB-EC"/>
</dbReference>
<dbReference type="RefSeq" id="WP_031365683.1">
    <property type="nucleotide sequence ID" value="NZ_FPKS01000001.1"/>
</dbReference>
<dbReference type="AlphaFoldDB" id="A0A1K2H3G6"/>
<dbReference type="InterPro" id="IPR036068">
    <property type="entry name" value="Nicotinate_pribotase-like_C"/>
</dbReference>
<evidence type="ECO:0000256" key="2">
    <source>
        <dbReference type="ARBA" id="ARBA00004893"/>
    </source>
</evidence>
<dbReference type="Gene3D" id="3.20.20.70">
    <property type="entry name" value="Aldolase class I"/>
    <property type="match status" value="1"/>
</dbReference>
<evidence type="ECO:0000256" key="4">
    <source>
        <dbReference type="ARBA" id="ARBA00011218"/>
    </source>
</evidence>
<gene>
    <name evidence="16" type="ORF">RR45_GL001303</name>
    <name evidence="17" type="ORF">SAMN02746068_00128</name>
</gene>
<dbReference type="EMBL" id="FPKS01000001">
    <property type="protein sequence ID" value="SFZ70230.1"/>
    <property type="molecule type" value="Genomic_DNA"/>
</dbReference>
<evidence type="ECO:0000256" key="10">
    <source>
        <dbReference type="ARBA" id="ARBA00047445"/>
    </source>
</evidence>
<dbReference type="GO" id="GO:0009435">
    <property type="term" value="P:NAD+ biosynthetic process"/>
    <property type="evidence" value="ECO:0007669"/>
    <property type="project" value="UniProtKB-UniPathway"/>
</dbReference>
<evidence type="ECO:0000256" key="12">
    <source>
        <dbReference type="PIRNR" id="PIRNR006250"/>
    </source>
</evidence>
<feature type="binding site" evidence="13">
    <location>
        <position position="163"/>
    </location>
    <ligand>
        <name>substrate</name>
    </ligand>
</feature>
<comment type="function">
    <text evidence="1">Involved in the catabolism of quinolinic acid (QA).</text>
</comment>
<accession>A0A1K2H3G6</accession>
<name>A0A1K2H3G6_9LACT</name>
<dbReference type="Pfam" id="PF01729">
    <property type="entry name" value="QRPTase_C"/>
    <property type="match status" value="1"/>
</dbReference>
<evidence type="ECO:0000256" key="3">
    <source>
        <dbReference type="ARBA" id="ARBA00009400"/>
    </source>
</evidence>
<evidence type="ECO:0000259" key="14">
    <source>
        <dbReference type="Pfam" id="PF01729"/>
    </source>
</evidence>
<feature type="binding site" evidence="13">
    <location>
        <begin position="129"/>
        <end position="131"/>
    </location>
    <ligand>
        <name>substrate</name>
    </ligand>
</feature>
<dbReference type="InterPro" id="IPR037128">
    <property type="entry name" value="Quinolinate_PRibosylTase_N_sf"/>
</dbReference>
<feature type="binding site" evidence="13">
    <location>
        <begin position="237"/>
        <end position="239"/>
    </location>
    <ligand>
        <name>substrate</name>
    </ligand>
</feature>
<dbReference type="InterPro" id="IPR004393">
    <property type="entry name" value="NadC"/>
</dbReference>
<organism evidence="17 18">
    <name type="scientific">Pseudolactococcus chungangensis CAU 28 = DSM 22330</name>
    <dbReference type="NCBI Taxonomy" id="1122154"/>
    <lineage>
        <taxon>Bacteria</taxon>
        <taxon>Bacillati</taxon>
        <taxon>Bacillota</taxon>
        <taxon>Bacilli</taxon>
        <taxon>Lactobacillales</taxon>
        <taxon>Streptococcaceae</taxon>
        <taxon>Pseudolactococcus</taxon>
    </lineage>
</organism>
<comment type="similarity">
    <text evidence="3 12">Belongs to the NadC/ModD family.</text>
</comment>
<evidence type="ECO:0000256" key="11">
    <source>
        <dbReference type="ARBA" id="ARBA00069173"/>
    </source>
</evidence>
<evidence type="ECO:0000256" key="13">
    <source>
        <dbReference type="PIRSR" id="PIRSR006250-1"/>
    </source>
</evidence>
<dbReference type="Proteomes" id="UP000218979">
    <property type="component" value="Unassembled WGS sequence"/>
</dbReference>
<feature type="domain" description="Quinolinate phosphoribosyl transferase N-terminal" evidence="15">
    <location>
        <begin position="21"/>
        <end position="106"/>
    </location>
</feature>
<evidence type="ECO:0000256" key="5">
    <source>
        <dbReference type="ARBA" id="ARBA00011944"/>
    </source>
</evidence>
<dbReference type="Proteomes" id="UP000185655">
    <property type="component" value="Unassembled WGS sequence"/>
</dbReference>
<keyword evidence="7 12" id="KW-0328">Glycosyltransferase</keyword>
<dbReference type="InterPro" id="IPR022412">
    <property type="entry name" value="Quinolinate_PRibosylTrfase_N"/>
</dbReference>
<dbReference type="SUPFAM" id="SSF51690">
    <property type="entry name" value="Nicotinate/Quinolinate PRTase C-terminal domain-like"/>
    <property type="match status" value="1"/>
</dbReference>
<dbReference type="Pfam" id="PF02749">
    <property type="entry name" value="QRPTase_N"/>
    <property type="match status" value="1"/>
</dbReference>
<dbReference type="InterPro" id="IPR013785">
    <property type="entry name" value="Aldolase_TIM"/>
</dbReference>
<dbReference type="NCBIfam" id="TIGR00078">
    <property type="entry name" value="nadC"/>
    <property type="match status" value="1"/>
</dbReference>
<keyword evidence="19" id="KW-1185">Reference proteome</keyword>
<feature type="binding site" evidence="13">
    <location>
        <position position="96"/>
    </location>
    <ligand>
        <name>substrate</name>
    </ligand>
</feature>
<dbReference type="FunFam" id="3.90.1170.20:FF:000001">
    <property type="entry name" value="Nicotinate-nucleotide diphosphorylase (Carboxylating)"/>
    <property type="match status" value="1"/>
</dbReference>
<evidence type="ECO:0000259" key="15">
    <source>
        <dbReference type="Pfam" id="PF02749"/>
    </source>
</evidence>
<keyword evidence="8 12" id="KW-0808">Transferase</keyword>
<dbReference type="InterPro" id="IPR027277">
    <property type="entry name" value="NadC/ModD"/>
</dbReference>
<dbReference type="FunFam" id="3.20.20.70:FF:000030">
    <property type="entry name" value="Nicotinate-nucleotide pyrophosphorylase, carboxylating"/>
    <property type="match status" value="1"/>
</dbReference>
<dbReference type="PIRSF" id="PIRSF006250">
    <property type="entry name" value="NadC_ModD"/>
    <property type="match status" value="1"/>
</dbReference>
<evidence type="ECO:0000256" key="1">
    <source>
        <dbReference type="ARBA" id="ARBA00003237"/>
    </source>
</evidence>
<dbReference type="Gene3D" id="3.90.1170.20">
    <property type="entry name" value="Quinolinate phosphoribosyl transferase, N-terminal domain"/>
    <property type="match status" value="1"/>
</dbReference>
<evidence type="ECO:0000313" key="19">
    <source>
        <dbReference type="Proteomes" id="UP000218979"/>
    </source>
</evidence>
<evidence type="ECO:0000256" key="6">
    <source>
        <dbReference type="ARBA" id="ARBA00022642"/>
    </source>
</evidence>
<proteinExistence type="inferred from homology"/>
<evidence type="ECO:0000313" key="18">
    <source>
        <dbReference type="Proteomes" id="UP000185655"/>
    </source>
</evidence>
<reference evidence="16 19" key="1">
    <citation type="submission" date="2014-12" db="EMBL/GenBank/DDBJ databases">
        <title>Draft genome sequences of 10 type strains of Lactococcus.</title>
        <authorList>
            <person name="Sun Z."/>
            <person name="Zhong Z."/>
            <person name="Liu W."/>
            <person name="Zhang W."/>
            <person name="Zhang H."/>
        </authorList>
    </citation>
    <scope>NUCLEOTIDE SEQUENCE [LARGE SCALE GENOMIC DNA]</scope>
    <source>
        <strain evidence="16 19">DSM 22330</strain>
    </source>
</reference>
<dbReference type="CDD" id="cd01572">
    <property type="entry name" value="QPRTase"/>
    <property type="match status" value="1"/>
</dbReference>
<comment type="catalytic activity">
    <reaction evidence="10">
        <text>nicotinate beta-D-ribonucleotide + CO2 + diphosphate = quinolinate + 5-phospho-alpha-D-ribose 1-diphosphate + 2 H(+)</text>
        <dbReference type="Rhea" id="RHEA:12733"/>
        <dbReference type="ChEBI" id="CHEBI:15378"/>
        <dbReference type="ChEBI" id="CHEBI:16526"/>
        <dbReference type="ChEBI" id="CHEBI:29959"/>
        <dbReference type="ChEBI" id="CHEBI:33019"/>
        <dbReference type="ChEBI" id="CHEBI:57502"/>
        <dbReference type="ChEBI" id="CHEBI:58017"/>
        <dbReference type="EC" id="2.4.2.19"/>
    </reaction>
</comment>
<dbReference type="GO" id="GO:0034213">
    <property type="term" value="P:quinolinate catabolic process"/>
    <property type="evidence" value="ECO:0007669"/>
    <property type="project" value="TreeGrafter"/>
</dbReference>
<feature type="binding site" evidence="13">
    <location>
        <begin position="258"/>
        <end position="260"/>
    </location>
    <ligand>
        <name>substrate</name>
    </ligand>
</feature>
<evidence type="ECO:0000256" key="7">
    <source>
        <dbReference type="ARBA" id="ARBA00022676"/>
    </source>
</evidence>
<evidence type="ECO:0000256" key="8">
    <source>
        <dbReference type="ARBA" id="ARBA00022679"/>
    </source>
</evidence>
<keyword evidence="6" id="KW-0662">Pyridine nucleotide biosynthesis</keyword>
<dbReference type="PANTHER" id="PTHR32179:SF3">
    <property type="entry name" value="NICOTINATE-NUCLEOTIDE PYROPHOSPHORYLASE [CARBOXYLATING]"/>
    <property type="match status" value="1"/>
</dbReference>
<evidence type="ECO:0000313" key="16">
    <source>
        <dbReference type="EMBL" id="PCS04369.1"/>
    </source>
</evidence>
<protein>
    <recommendedName>
        <fullName evidence="11">Probable nicotinate-nucleotide pyrophosphorylase [carboxylating]</fullName>
        <ecNumber evidence="5">2.4.2.19</ecNumber>
    </recommendedName>
    <alternativeName>
        <fullName evidence="9">Quinolinate phosphoribosyltransferase [decarboxylating]</fullName>
    </alternativeName>
</protein>
<dbReference type="GO" id="GO:0005737">
    <property type="term" value="C:cytoplasm"/>
    <property type="evidence" value="ECO:0007669"/>
    <property type="project" value="TreeGrafter"/>
</dbReference>
<evidence type="ECO:0000256" key="9">
    <source>
        <dbReference type="ARBA" id="ARBA00033102"/>
    </source>
</evidence>
<evidence type="ECO:0000313" key="17">
    <source>
        <dbReference type="EMBL" id="SFZ70230.1"/>
    </source>
</evidence>